<dbReference type="InterPro" id="IPR010982">
    <property type="entry name" value="Lambda_DNA-bd_dom_sf"/>
</dbReference>
<dbReference type="OrthoDB" id="3227375at2"/>
<protein>
    <submittedName>
        <fullName evidence="6">LacI family DNA-binding transcriptional regulator</fullName>
    </submittedName>
</protein>
<dbReference type="GO" id="GO:0003700">
    <property type="term" value="F:DNA-binding transcription factor activity"/>
    <property type="evidence" value="ECO:0007669"/>
    <property type="project" value="TreeGrafter"/>
</dbReference>
<dbReference type="PROSITE" id="PS50932">
    <property type="entry name" value="HTH_LACI_2"/>
    <property type="match status" value="1"/>
</dbReference>
<comment type="caution">
    <text evidence="6">The sequence shown here is derived from an EMBL/GenBank/DDBJ whole genome shotgun (WGS) entry which is preliminary data.</text>
</comment>
<dbReference type="RefSeq" id="WP_152201326.1">
    <property type="nucleotide sequence ID" value="NZ_VUKF01000006.1"/>
</dbReference>
<keyword evidence="7" id="KW-1185">Reference proteome</keyword>
<dbReference type="Gene3D" id="1.10.260.40">
    <property type="entry name" value="lambda repressor-like DNA-binding domains"/>
    <property type="match status" value="1"/>
</dbReference>
<evidence type="ECO:0000313" key="6">
    <source>
        <dbReference type="EMBL" id="KAE8764648.1"/>
    </source>
</evidence>
<dbReference type="InterPro" id="IPR028082">
    <property type="entry name" value="Peripla_BP_I"/>
</dbReference>
<dbReference type="InterPro" id="IPR046335">
    <property type="entry name" value="LacI/GalR-like_sensor"/>
</dbReference>
<organism evidence="6 7">
    <name type="scientific">Georgenia thermotolerans</name>
    <dbReference type="NCBI Taxonomy" id="527326"/>
    <lineage>
        <taxon>Bacteria</taxon>
        <taxon>Bacillati</taxon>
        <taxon>Actinomycetota</taxon>
        <taxon>Actinomycetes</taxon>
        <taxon>Micrococcales</taxon>
        <taxon>Bogoriellaceae</taxon>
        <taxon>Georgenia</taxon>
    </lineage>
</organism>
<dbReference type="Proteomes" id="UP000451860">
    <property type="component" value="Unassembled WGS sequence"/>
</dbReference>
<name>A0A7J5UQG8_9MICO</name>
<dbReference type="Pfam" id="PF13377">
    <property type="entry name" value="Peripla_BP_3"/>
    <property type="match status" value="1"/>
</dbReference>
<accession>A0A7J5UQG8</accession>
<keyword evidence="1" id="KW-0678">Repressor</keyword>
<gene>
    <name evidence="6" type="ORF">GB883_07885</name>
</gene>
<dbReference type="GO" id="GO:0000976">
    <property type="term" value="F:transcription cis-regulatory region binding"/>
    <property type="evidence" value="ECO:0007669"/>
    <property type="project" value="TreeGrafter"/>
</dbReference>
<keyword evidence="2" id="KW-0805">Transcription regulation</keyword>
<dbReference type="InterPro" id="IPR000843">
    <property type="entry name" value="HTH_LacI"/>
</dbReference>
<dbReference type="CDD" id="cd01392">
    <property type="entry name" value="HTH_LacI"/>
    <property type="match status" value="1"/>
</dbReference>
<evidence type="ECO:0000259" key="5">
    <source>
        <dbReference type="PROSITE" id="PS50932"/>
    </source>
</evidence>
<dbReference type="SUPFAM" id="SSF53822">
    <property type="entry name" value="Periplasmic binding protein-like I"/>
    <property type="match status" value="1"/>
</dbReference>
<dbReference type="EMBL" id="WHJE01000026">
    <property type="protein sequence ID" value="KAE8764648.1"/>
    <property type="molecule type" value="Genomic_DNA"/>
</dbReference>
<dbReference type="PANTHER" id="PTHR30146">
    <property type="entry name" value="LACI-RELATED TRANSCRIPTIONAL REPRESSOR"/>
    <property type="match status" value="1"/>
</dbReference>
<sequence>MTARPRIKDVAELAGVAPSTVSVILNDVPGARVNTATRERVQAAARELGYLPNGLARGLRTRRSGTLALVSDVIASTPYAGQLIQGAQEAAWEAGYLLMLVDTGGDEVLERSAIRALRQQQVAGVLYATMFHRLVEVPDLLAGLPVVLLDARSSREDVPAVVPDEEAGARTAVGTLADHGHRRIGFVLDRNDGPAAAGRLAGYRAELAARGLAWDETLVVRAASTSDGGQEAVGTLLDMPEPPTAVFAFNDEMAVGAYHAAEDRGLRVPEDLSVVGFDDLYVLAREMRPGLTTVALPHRAMGAAAARSLLQLVTDPTAAVPSLQLIACPLVRRGSVAAAPHRR</sequence>
<keyword evidence="3 6" id="KW-0238">DNA-binding</keyword>
<dbReference type="CDD" id="cd06288">
    <property type="entry name" value="PBP1_sucrose_transcription_regulator"/>
    <property type="match status" value="1"/>
</dbReference>
<dbReference type="SMART" id="SM00354">
    <property type="entry name" value="HTH_LACI"/>
    <property type="match status" value="1"/>
</dbReference>
<proteinExistence type="predicted"/>
<dbReference type="Pfam" id="PF00356">
    <property type="entry name" value="LacI"/>
    <property type="match status" value="1"/>
</dbReference>
<feature type="domain" description="HTH lacI-type" evidence="5">
    <location>
        <begin position="5"/>
        <end position="61"/>
    </location>
</feature>
<evidence type="ECO:0000313" key="7">
    <source>
        <dbReference type="Proteomes" id="UP000451860"/>
    </source>
</evidence>
<keyword evidence="4" id="KW-0804">Transcription</keyword>
<evidence type="ECO:0000256" key="1">
    <source>
        <dbReference type="ARBA" id="ARBA00022491"/>
    </source>
</evidence>
<reference evidence="6 7" key="1">
    <citation type="submission" date="2019-10" db="EMBL/GenBank/DDBJ databases">
        <title>Georgenia wutianyii sp. nov. and Georgenia yuyongxinii sp. nov. isolated from plateau pika (Ochotona curzoniae) in the Qinghai-Tibet plateau of China.</title>
        <authorList>
            <person name="Tian Z."/>
        </authorList>
    </citation>
    <scope>NUCLEOTIDE SEQUENCE [LARGE SCALE GENOMIC DNA]</scope>
    <source>
        <strain evidence="6 7">DSM 21501</strain>
    </source>
</reference>
<evidence type="ECO:0000256" key="4">
    <source>
        <dbReference type="ARBA" id="ARBA00023163"/>
    </source>
</evidence>
<dbReference type="PANTHER" id="PTHR30146:SF148">
    <property type="entry name" value="HTH-TYPE TRANSCRIPTIONAL REPRESSOR PURR-RELATED"/>
    <property type="match status" value="1"/>
</dbReference>
<evidence type="ECO:0000256" key="2">
    <source>
        <dbReference type="ARBA" id="ARBA00023015"/>
    </source>
</evidence>
<dbReference type="AlphaFoldDB" id="A0A7J5UQG8"/>
<dbReference type="SUPFAM" id="SSF47413">
    <property type="entry name" value="lambda repressor-like DNA-binding domains"/>
    <property type="match status" value="1"/>
</dbReference>
<dbReference type="Gene3D" id="3.40.50.2300">
    <property type="match status" value="2"/>
</dbReference>
<evidence type="ECO:0000256" key="3">
    <source>
        <dbReference type="ARBA" id="ARBA00023125"/>
    </source>
</evidence>